<reference evidence="2 3" key="1">
    <citation type="submission" date="2024-04" db="EMBL/GenBank/DDBJ databases">
        <title>Novel species of the genus Ideonella isolated from streams.</title>
        <authorList>
            <person name="Lu H."/>
        </authorList>
    </citation>
    <scope>NUCLEOTIDE SEQUENCE [LARGE SCALE GENOMIC DNA]</scope>
    <source>
        <strain evidence="2 3">DXS22W</strain>
    </source>
</reference>
<gene>
    <name evidence="2" type="ORF">AACH10_12915</name>
</gene>
<evidence type="ECO:0000313" key="3">
    <source>
        <dbReference type="Proteomes" id="UP001365405"/>
    </source>
</evidence>
<comment type="caution">
    <text evidence="2">The sequence shown here is derived from an EMBL/GenBank/DDBJ whole genome shotgun (WGS) entry which is preliminary data.</text>
</comment>
<dbReference type="Pfam" id="PF08811">
    <property type="entry name" value="DUF1800"/>
    <property type="match status" value="1"/>
</dbReference>
<feature type="compositionally biased region" description="Low complexity" evidence="1">
    <location>
        <begin position="19"/>
        <end position="46"/>
    </location>
</feature>
<dbReference type="PANTHER" id="PTHR43737:SF1">
    <property type="entry name" value="DUF1501 DOMAIN-CONTAINING PROTEIN"/>
    <property type="match status" value="1"/>
</dbReference>
<dbReference type="RefSeq" id="WP_341410836.1">
    <property type="nucleotide sequence ID" value="NZ_JBBUTH010000007.1"/>
</dbReference>
<dbReference type="EMBL" id="JBBUTH010000007">
    <property type="protein sequence ID" value="MEK8051145.1"/>
    <property type="molecule type" value="Genomic_DNA"/>
</dbReference>
<name>A0ABU9CH12_9BURK</name>
<accession>A0ABU9CH12</accession>
<proteinExistence type="predicted"/>
<dbReference type="Proteomes" id="UP001365405">
    <property type="component" value="Unassembled WGS sequence"/>
</dbReference>
<keyword evidence="3" id="KW-1185">Reference proteome</keyword>
<evidence type="ECO:0000256" key="1">
    <source>
        <dbReference type="SAM" id="MobiDB-lite"/>
    </source>
</evidence>
<organism evidence="2 3">
    <name type="scientific">Pseudaquabacterium inlustre</name>
    <dbReference type="NCBI Taxonomy" id="2984192"/>
    <lineage>
        <taxon>Bacteria</taxon>
        <taxon>Pseudomonadati</taxon>
        <taxon>Pseudomonadota</taxon>
        <taxon>Betaproteobacteria</taxon>
        <taxon>Burkholderiales</taxon>
        <taxon>Sphaerotilaceae</taxon>
        <taxon>Pseudaquabacterium</taxon>
    </lineage>
</organism>
<dbReference type="InterPro" id="IPR014917">
    <property type="entry name" value="DUF1800"/>
</dbReference>
<feature type="region of interest" description="Disordered" evidence="1">
    <location>
        <begin position="15"/>
        <end position="46"/>
    </location>
</feature>
<sequence length="573" mass="60150">MLSALWLLAACGGGGGGASSSTSSTESTASAATTANATAASPRTTSTDAARLAAQASFGATEALVDDIRNQGPGAWIATQMQASGSHYHSGGGDEIDRQTSGVAWCDRAGVDVSACWMEYQSTQPLVRDFYRNALTQPDQLRQRVAFAIQQIVVVSNAEVLGTYGHRRWHNALLDKAFANWRDVLRQAIVSPLMGEYLGHINNHKAAPNENFARELLQLFSIGTCRLSADGRLEGGRCTANYDNETVRAYAYALTGWTYPLGGQGAGGCWPAGTNCRYLDGEMVALPAYHDTSTRRLLSGIVVPAGSDPASAADLVLDSLMAHASMGPFIGRQLIQHLVTSNPSAAYVTRVASAFDSGRYTAGAQTFGTGRKGDLAATVAAVLLDSEARRADPGRDFGRLREPALLFTSVLRALDGTTDGEPFGFAIGGALRQVVFRPPTVFSFYLPDQPLPGSTLVAPAFGIHGANTALARLNFLSWLIDQGGSAAGTGRSDALPTRVDLSRFATSADDAGALVDRLSTLATGGTLPASARSKVVQAVQAAGSAETGTAAQLARAKRAAWLVFASPQFQVQR</sequence>
<evidence type="ECO:0000313" key="2">
    <source>
        <dbReference type="EMBL" id="MEK8051145.1"/>
    </source>
</evidence>
<protein>
    <submittedName>
        <fullName evidence="2">DUF1800 family protein</fullName>
    </submittedName>
</protein>
<dbReference type="PANTHER" id="PTHR43737">
    <property type="entry name" value="BLL7424 PROTEIN"/>
    <property type="match status" value="1"/>
</dbReference>